<dbReference type="GO" id="GO:0016491">
    <property type="term" value="F:oxidoreductase activity"/>
    <property type="evidence" value="ECO:0007669"/>
    <property type="project" value="InterPro"/>
</dbReference>
<dbReference type="Gene3D" id="3.90.180.10">
    <property type="entry name" value="Medium-chain alcohol dehydrogenases, catalytic domain"/>
    <property type="match status" value="1"/>
</dbReference>
<sequence>MRSRCHRTVYSSGTINRKDMPHRHGAGHWAAQYAPILITGCHTIEHVFQKEEKMKALIYTKTGDLDVLQIKEIDKPTPKDNQVLISVKACALSITDYERFKTLSSKDSFSTQIISALMGFAGSPIGAEIAGVVVEVGGNITHVKVGDSVYGKTAGTFPKGGFAEYALMDKDHVCIKPQNMTLEQASAISISFETALGALRKGNVRAGQQVMIYGSSGGVGLYAVQLAKSMGANVTGVCSTRNLELAKQMGCDYVIDYKKEDFTKVQTKFDAIIGVNGCNSMKDYKRLLKPNGIFVGVGGNVKQVSKAFLLSFISRNFSYFAGPIMPQKDYLSYAKELAETSKLLPYIDKIYSVKDTKEAIRYIVSSHTQGKVVVSMVFK</sequence>
<dbReference type="SUPFAM" id="SSF50129">
    <property type="entry name" value="GroES-like"/>
    <property type="match status" value="1"/>
</dbReference>
<dbReference type="EMBL" id="NWTX01000011">
    <property type="protein sequence ID" value="PST46168.1"/>
    <property type="molecule type" value="Genomic_DNA"/>
</dbReference>
<evidence type="ECO:0000313" key="3">
    <source>
        <dbReference type="Proteomes" id="UP000240228"/>
    </source>
</evidence>
<name>A0A2T3G9M3_9BIFI</name>
<dbReference type="Pfam" id="PF08240">
    <property type="entry name" value="ADH_N"/>
    <property type="match status" value="1"/>
</dbReference>
<dbReference type="InterPro" id="IPR011032">
    <property type="entry name" value="GroES-like_sf"/>
</dbReference>
<reference evidence="3" key="1">
    <citation type="submission" date="2017-09" db="EMBL/GenBank/DDBJ databases">
        <authorList>
            <person name="Sela D.A."/>
            <person name="Albert K."/>
        </authorList>
    </citation>
    <scope>NUCLEOTIDE SEQUENCE [LARGE SCALE GENOMIC DNA]</scope>
    <source>
        <strain evidence="3">UMA51805</strain>
    </source>
</reference>
<proteinExistence type="predicted"/>
<evidence type="ECO:0000259" key="1">
    <source>
        <dbReference type="SMART" id="SM00829"/>
    </source>
</evidence>
<dbReference type="Pfam" id="PF13602">
    <property type="entry name" value="ADH_zinc_N_2"/>
    <property type="match status" value="1"/>
</dbReference>
<dbReference type="PANTHER" id="PTHR11695:SF648">
    <property type="entry name" value="ZINC-BINDING OXIDOREDUCTASE"/>
    <property type="match status" value="1"/>
</dbReference>
<gene>
    <name evidence="2" type="ORF">CPA40_06895</name>
</gene>
<accession>A0A2T3G9M3</accession>
<reference evidence="2 3" key="2">
    <citation type="submission" date="2018-03" db="EMBL/GenBank/DDBJ databases">
        <title>The comparative genomics of Bifidobacterium callitrichos reflects dietary carbohydrate utilization within the common marmoset gut.</title>
        <authorList>
            <person name="Rani A."/>
        </authorList>
    </citation>
    <scope>NUCLEOTIDE SEQUENCE [LARGE SCALE GENOMIC DNA]</scope>
    <source>
        <strain evidence="2 3">UMA51805</strain>
    </source>
</reference>
<feature type="domain" description="Enoyl reductase (ER)" evidence="1">
    <location>
        <begin position="63"/>
        <end position="374"/>
    </location>
</feature>
<dbReference type="SUPFAM" id="SSF51735">
    <property type="entry name" value="NAD(P)-binding Rossmann-fold domains"/>
    <property type="match status" value="1"/>
</dbReference>
<dbReference type="InterPro" id="IPR020843">
    <property type="entry name" value="ER"/>
</dbReference>
<dbReference type="Proteomes" id="UP000240228">
    <property type="component" value="Unassembled WGS sequence"/>
</dbReference>
<protein>
    <submittedName>
        <fullName evidence="2">Alcohol dehydrogenase</fullName>
    </submittedName>
</protein>
<keyword evidence="3" id="KW-1185">Reference proteome</keyword>
<dbReference type="InterPro" id="IPR013154">
    <property type="entry name" value="ADH-like_N"/>
</dbReference>
<comment type="caution">
    <text evidence="2">The sequence shown here is derived from an EMBL/GenBank/DDBJ whole genome shotgun (WGS) entry which is preliminary data.</text>
</comment>
<evidence type="ECO:0000313" key="2">
    <source>
        <dbReference type="EMBL" id="PST46168.1"/>
    </source>
</evidence>
<dbReference type="PANTHER" id="PTHR11695">
    <property type="entry name" value="ALCOHOL DEHYDROGENASE RELATED"/>
    <property type="match status" value="1"/>
</dbReference>
<dbReference type="SMART" id="SM00829">
    <property type="entry name" value="PKS_ER"/>
    <property type="match status" value="1"/>
</dbReference>
<dbReference type="Gene3D" id="3.40.50.720">
    <property type="entry name" value="NAD(P)-binding Rossmann-like Domain"/>
    <property type="match status" value="1"/>
</dbReference>
<dbReference type="AlphaFoldDB" id="A0A2T3G9M3"/>
<organism evidence="2 3">
    <name type="scientific">Bifidobacterium callitrichos</name>
    <dbReference type="NCBI Taxonomy" id="762209"/>
    <lineage>
        <taxon>Bacteria</taxon>
        <taxon>Bacillati</taxon>
        <taxon>Actinomycetota</taxon>
        <taxon>Actinomycetes</taxon>
        <taxon>Bifidobacteriales</taxon>
        <taxon>Bifidobacteriaceae</taxon>
        <taxon>Bifidobacterium</taxon>
    </lineage>
</organism>
<dbReference type="CDD" id="cd08267">
    <property type="entry name" value="MDR1"/>
    <property type="match status" value="1"/>
</dbReference>
<dbReference type="InterPro" id="IPR036291">
    <property type="entry name" value="NAD(P)-bd_dom_sf"/>
</dbReference>
<dbReference type="InterPro" id="IPR050700">
    <property type="entry name" value="YIM1/Zinc_Alcohol_DH_Fams"/>
</dbReference>